<accession>A0A1E4SNY6</accession>
<organism evidence="1 2">
    <name type="scientific">Suhomyces tanzawaensis NRRL Y-17324</name>
    <dbReference type="NCBI Taxonomy" id="984487"/>
    <lineage>
        <taxon>Eukaryota</taxon>
        <taxon>Fungi</taxon>
        <taxon>Dikarya</taxon>
        <taxon>Ascomycota</taxon>
        <taxon>Saccharomycotina</taxon>
        <taxon>Pichiomycetes</taxon>
        <taxon>Debaryomycetaceae</taxon>
        <taxon>Suhomyces</taxon>
    </lineage>
</organism>
<keyword evidence="2" id="KW-1185">Reference proteome</keyword>
<sequence>MVMAPSEASSVGSGHAIGLPQVLAGLNYHCCSSEWYIGWGLSCARTSYITIVPYSKLHTAQCLTMSGILCVPRLSDNTAARGDIKWPDIRGRVSGATQFTNDGPYSPVNGRIASEKHTIEVSQGTVVWMLRDLGLD</sequence>
<reference evidence="2" key="1">
    <citation type="submission" date="2016-05" db="EMBL/GenBank/DDBJ databases">
        <title>Comparative genomics of biotechnologically important yeasts.</title>
        <authorList>
            <consortium name="DOE Joint Genome Institute"/>
            <person name="Riley R."/>
            <person name="Haridas S."/>
            <person name="Wolfe K.H."/>
            <person name="Lopes M.R."/>
            <person name="Hittinger C.T."/>
            <person name="Goker M."/>
            <person name="Salamov A."/>
            <person name="Wisecaver J."/>
            <person name="Long T.M."/>
            <person name="Aerts A.L."/>
            <person name="Barry K."/>
            <person name="Choi C."/>
            <person name="Clum A."/>
            <person name="Coughlan A.Y."/>
            <person name="Deshpande S."/>
            <person name="Douglass A.P."/>
            <person name="Hanson S.J."/>
            <person name="Klenk H.-P."/>
            <person name="Labutti K."/>
            <person name="Lapidus A."/>
            <person name="Lindquist E."/>
            <person name="Lipzen A."/>
            <person name="Meier-Kolthoff J.P."/>
            <person name="Ohm R.A."/>
            <person name="Otillar R.P."/>
            <person name="Pangilinan J."/>
            <person name="Peng Y."/>
            <person name="Rokas A."/>
            <person name="Rosa C.A."/>
            <person name="Scheuner C."/>
            <person name="Sibirny A.A."/>
            <person name="Slot J.C."/>
            <person name="Stielow J.B."/>
            <person name="Sun H."/>
            <person name="Kurtzman C.P."/>
            <person name="Blackwell M."/>
            <person name="Grigoriev I.V."/>
            <person name="Jeffries T.W."/>
        </authorList>
    </citation>
    <scope>NUCLEOTIDE SEQUENCE [LARGE SCALE GENOMIC DNA]</scope>
    <source>
        <strain evidence="2">NRRL Y-17324</strain>
    </source>
</reference>
<evidence type="ECO:0000313" key="2">
    <source>
        <dbReference type="Proteomes" id="UP000094285"/>
    </source>
</evidence>
<dbReference type="RefSeq" id="XP_020066328.1">
    <property type="nucleotide sequence ID" value="XM_020206467.1"/>
</dbReference>
<protein>
    <submittedName>
        <fullName evidence="1">Uncharacterized protein</fullName>
    </submittedName>
</protein>
<name>A0A1E4SNY6_9ASCO</name>
<dbReference type="Proteomes" id="UP000094285">
    <property type="component" value="Unassembled WGS sequence"/>
</dbReference>
<dbReference type="EMBL" id="KV453910">
    <property type="protein sequence ID" value="ODV81206.1"/>
    <property type="molecule type" value="Genomic_DNA"/>
</dbReference>
<proteinExistence type="predicted"/>
<dbReference type="AlphaFoldDB" id="A0A1E4SNY6"/>
<dbReference type="GeneID" id="30980604"/>
<gene>
    <name evidence="1" type="ORF">CANTADRAFT_196118</name>
</gene>
<evidence type="ECO:0000313" key="1">
    <source>
        <dbReference type="EMBL" id="ODV81206.1"/>
    </source>
</evidence>